<evidence type="ECO:0000313" key="1">
    <source>
        <dbReference type="EMBL" id="TFK61401.1"/>
    </source>
</evidence>
<name>A0ACD3A6W8_9AGAR</name>
<keyword evidence="2" id="KW-1185">Reference proteome</keyword>
<dbReference type="EMBL" id="ML208663">
    <property type="protein sequence ID" value="TFK61401.1"/>
    <property type="molecule type" value="Genomic_DNA"/>
</dbReference>
<proteinExistence type="predicted"/>
<sequence>MLSKIVLVGALALQVQTVYSQCQAKGSVLFAHKPTVGKGLSAHVVYNGLKKPRGIKFDDLSNLLVVDVGVGVVALTSKNSTDCMGWERKVVLENGDLNHGIELDGTSLFVSTESEVLEYQYNASSLSVSSGNPRTVVKGMKKPEGGHYTRTLVIQPSPNSTIIPHIIISRGSDGNVEPAAADPATGTAQIRRFALHPSVPDGGYDWFQGQLLASGIRNAVGMTLDKKNKLWSVENSVDEVTWNGKDVHTDNPAEELNVVDLNNISGASYGYPNCYTAWDMSSFSGPSTGGQFTAGSDNASISDAFCSNTTNVVPPALNFEAHVAPLDIKFYGGIKGNETEFGITRDWTNDAFVSFHGSWNREPPAGYGVVRIPWSGDDSVPQAKSDSKTGYEYVVQAPDMNACPSGCIRPVGLEFDQLGRLFVSSDATGEVFVIEDGNSPDASWAISTGRPNISTRYLLSIALVSSWILL</sequence>
<evidence type="ECO:0000313" key="2">
    <source>
        <dbReference type="Proteomes" id="UP000308600"/>
    </source>
</evidence>
<accession>A0ACD3A6W8</accession>
<protein>
    <submittedName>
        <fullName evidence="1">Soluble quino protein glucose dehydrogenase</fullName>
    </submittedName>
</protein>
<gene>
    <name evidence="1" type="ORF">BDN72DRAFT_828275</name>
</gene>
<organism evidence="1 2">
    <name type="scientific">Pluteus cervinus</name>
    <dbReference type="NCBI Taxonomy" id="181527"/>
    <lineage>
        <taxon>Eukaryota</taxon>
        <taxon>Fungi</taxon>
        <taxon>Dikarya</taxon>
        <taxon>Basidiomycota</taxon>
        <taxon>Agaricomycotina</taxon>
        <taxon>Agaricomycetes</taxon>
        <taxon>Agaricomycetidae</taxon>
        <taxon>Agaricales</taxon>
        <taxon>Pluteineae</taxon>
        <taxon>Pluteaceae</taxon>
        <taxon>Pluteus</taxon>
    </lineage>
</organism>
<dbReference type="Proteomes" id="UP000308600">
    <property type="component" value="Unassembled WGS sequence"/>
</dbReference>
<reference evidence="1 2" key="1">
    <citation type="journal article" date="2019" name="Nat. Ecol. Evol.">
        <title>Megaphylogeny resolves global patterns of mushroom evolution.</title>
        <authorList>
            <person name="Varga T."/>
            <person name="Krizsan K."/>
            <person name="Foldi C."/>
            <person name="Dima B."/>
            <person name="Sanchez-Garcia M."/>
            <person name="Sanchez-Ramirez S."/>
            <person name="Szollosi G.J."/>
            <person name="Szarkandi J.G."/>
            <person name="Papp V."/>
            <person name="Albert L."/>
            <person name="Andreopoulos W."/>
            <person name="Angelini C."/>
            <person name="Antonin V."/>
            <person name="Barry K.W."/>
            <person name="Bougher N.L."/>
            <person name="Buchanan P."/>
            <person name="Buyck B."/>
            <person name="Bense V."/>
            <person name="Catcheside P."/>
            <person name="Chovatia M."/>
            <person name="Cooper J."/>
            <person name="Damon W."/>
            <person name="Desjardin D."/>
            <person name="Finy P."/>
            <person name="Geml J."/>
            <person name="Haridas S."/>
            <person name="Hughes K."/>
            <person name="Justo A."/>
            <person name="Karasinski D."/>
            <person name="Kautmanova I."/>
            <person name="Kiss B."/>
            <person name="Kocsube S."/>
            <person name="Kotiranta H."/>
            <person name="LaButti K.M."/>
            <person name="Lechner B.E."/>
            <person name="Liimatainen K."/>
            <person name="Lipzen A."/>
            <person name="Lukacs Z."/>
            <person name="Mihaltcheva S."/>
            <person name="Morgado L.N."/>
            <person name="Niskanen T."/>
            <person name="Noordeloos M.E."/>
            <person name="Ohm R.A."/>
            <person name="Ortiz-Santana B."/>
            <person name="Ovrebo C."/>
            <person name="Racz N."/>
            <person name="Riley R."/>
            <person name="Savchenko A."/>
            <person name="Shiryaev A."/>
            <person name="Soop K."/>
            <person name="Spirin V."/>
            <person name="Szebenyi C."/>
            <person name="Tomsovsky M."/>
            <person name="Tulloss R.E."/>
            <person name="Uehling J."/>
            <person name="Grigoriev I.V."/>
            <person name="Vagvolgyi C."/>
            <person name="Papp T."/>
            <person name="Martin F.M."/>
            <person name="Miettinen O."/>
            <person name="Hibbett D.S."/>
            <person name="Nagy L.G."/>
        </authorList>
    </citation>
    <scope>NUCLEOTIDE SEQUENCE [LARGE SCALE GENOMIC DNA]</scope>
    <source>
        <strain evidence="1 2">NL-1719</strain>
    </source>
</reference>